<evidence type="ECO:0000313" key="2">
    <source>
        <dbReference type="Proteomes" id="UP000199001"/>
    </source>
</evidence>
<sequence length="44" mass="4969">MYALVKTGQIRTVTIGRLRRVPAFCLDEYVQNLLTEETALENAA</sequence>
<keyword evidence="2" id="KW-1185">Reference proteome</keyword>
<dbReference type="Proteomes" id="UP000199001">
    <property type="component" value="Unassembled WGS sequence"/>
</dbReference>
<organism evidence="1 2">
    <name type="scientific">Micromonospora citrea</name>
    <dbReference type="NCBI Taxonomy" id="47855"/>
    <lineage>
        <taxon>Bacteria</taxon>
        <taxon>Bacillati</taxon>
        <taxon>Actinomycetota</taxon>
        <taxon>Actinomycetes</taxon>
        <taxon>Micromonosporales</taxon>
        <taxon>Micromonosporaceae</taxon>
        <taxon>Micromonospora</taxon>
    </lineage>
</organism>
<dbReference type="EMBL" id="FMHZ01000002">
    <property type="protein sequence ID" value="SCL61773.1"/>
    <property type="molecule type" value="Genomic_DNA"/>
</dbReference>
<dbReference type="STRING" id="47855.GA0070606_3502"/>
<protein>
    <recommendedName>
        <fullName evidence="3">DNA binding domain-containing protein, excisionase family</fullName>
    </recommendedName>
</protein>
<name>A0A1C6V5X9_9ACTN</name>
<gene>
    <name evidence="1" type="ORF">GA0070606_3502</name>
</gene>
<evidence type="ECO:0008006" key="3">
    <source>
        <dbReference type="Google" id="ProtNLM"/>
    </source>
</evidence>
<proteinExistence type="predicted"/>
<evidence type="ECO:0000313" key="1">
    <source>
        <dbReference type="EMBL" id="SCL61773.1"/>
    </source>
</evidence>
<dbReference type="AlphaFoldDB" id="A0A1C6V5X9"/>
<accession>A0A1C6V5X9</accession>
<reference evidence="2" key="1">
    <citation type="submission" date="2016-06" db="EMBL/GenBank/DDBJ databases">
        <authorList>
            <person name="Varghese N."/>
            <person name="Submissions Spin"/>
        </authorList>
    </citation>
    <scope>NUCLEOTIDE SEQUENCE [LARGE SCALE GENOMIC DNA]</scope>
    <source>
        <strain evidence="2">DSM 43903</strain>
    </source>
</reference>